<organism evidence="3 4">
    <name type="scientific">Hypericibacter terrae</name>
    <dbReference type="NCBI Taxonomy" id="2602015"/>
    <lineage>
        <taxon>Bacteria</taxon>
        <taxon>Pseudomonadati</taxon>
        <taxon>Pseudomonadota</taxon>
        <taxon>Alphaproteobacteria</taxon>
        <taxon>Rhodospirillales</taxon>
        <taxon>Dongiaceae</taxon>
        <taxon>Hypericibacter</taxon>
    </lineage>
</organism>
<dbReference type="PROSITE" id="PS51819">
    <property type="entry name" value="VOC"/>
    <property type="match status" value="1"/>
</dbReference>
<name>A0A5J6MN55_9PROT</name>
<accession>A0A5J6MN55</accession>
<dbReference type="KEGG" id="htq:FRZ44_32990"/>
<dbReference type="Gene3D" id="3.10.180.10">
    <property type="entry name" value="2,3-Dihydroxybiphenyl 1,2-Dioxygenase, domain 1"/>
    <property type="match status" value="1"/>
</dbReference>
<dbReference type="InterPro" id="IPR029068">
    <property type="entry name" value="Glyas_Bleomycin-R_OHBP_Dase"/>
</dbReference>
<sequence length="157" mass="17357">MLSAGPGYKPGNARNRGAPRPEGKTMDFVSTRVITDDIKRLVRFYEAISGLAATWYTDDFAELKTPSCTLAIGSQRTMDLFGAGAARPADNHSAILEFRVEDVDKEFEKLEKVIGDVVQKPTTQPWGNRSLLFRDPDGNLVNFFTPVSAAAIKKYEI</sequence>
<dbReference type="Pfam" id="PF00903">
    <property type="entry name" value="Glyoxalase"/>
    <property type="match status" value="1"/>
</dbReference>
<evidence type="ECO:0000256" key="1">
    <source>
        <dbReference type="SAM" id="MobiDB-lite"/>
    </source>
</evidence>
<dbReference type="InterPro" id="IPR037523">
    <property type="entry name" value="VOC_core"/>
</dbReference>
<dbReference type="AlphaFoldDB" id="A0A5J6MN55"/>
<evidence type="ECO:0000313" key="3">
    <source>
        <dbReference type="EMBL" id="QEX17995.1"/>
    </source>
</evidence>
<evidence type="ECO:0000313" key="4">
    <source>
        <dbReference type="Proteomes" id="UP000326202"/>
    </source>
</evidence>
<protein>
    <submittedName>
        <fullName evidence="3">Glyoxalase</fullName>
    </submittedName>
</protein>
<feature type="region of interest" description="Disordered" evidence="1">
    <location>
        <begin position="1"/>
        <end position="24"/>
    </location>
</feature>
<gene>
    <name evidence="3" type="ORF">FRZ44_32990</name>
</gene>
<dbReference type="InterPro" id="IPR004360">
    <property type="entry name" value="Glyas_Fos-R_dOase_dom"/>
</dbReference>
<dbReference type="Proteomes" id="UP000326202">
    <property type="component" value="Chromosome"/>
</dbReference>
<feature type="domain" description="VOC" evidence="2">
    <location>
        <begin position="25"/>
        <end position="146"/>
    </location>
</feature>
<proteinExistence type="predicted"/>
<reference evidence="3 4" key="1">
    <citation type="submission" date="2019-08" db="EMBL/GenBank/DDBJ databases">
        <title>Hyperibacter terrae gen. nov., sp. nov. and Hyperibacter viscosus sp. nov., two new members in the family Rhodospirillaceae isolated from the rhizosphere of Hypericum perforatum.</title>
        <authorList>
            <person name="Noviana Z."/>
        </authorList>
    </citation>
    <scope>NUCLEOTIDE SEQUENCE [LARGE SCALE GENOMIC DNA]</scope>
    <source>
        <strain evidence="3 4">R5913</strain>
    </source>
</reference>
<dbReference type="SUPFAM" id="SSF54593">
    <property type="entry name" value="Glyoxalase/Bleomycin resistance protein/Dihydroxybiphenyl dioxygenase"/>
    <property type="match status" value="1"/>
</dbReference>
<keyword evidence="4" id="KW-1185">Reference proteome</keyword>
<evidence type="ECO:0000259" key="2">
    <source>
        <dbReference type="PROSITE" id="PS51819"/>
    </source>
</evidence>
<dbReference type="EMBL" id="CP042906">
    <property type="protein sequence ID" value="QEX17995.1"/>
    <property type="molecule type" value="Genomic_DNA"/>
</dbReference>